<dbReference type="Proteomes" id="UP000253741">
    <property type="component" value="Unassembled WGS sequence"/>
</dbReference>
<dbReference type="InterPro" id="IPR018114">
    <property type="entry name" value="TRYPSIN_HIS"/>
</dbReference>
<keyword evidence="4" id="KW-1185">Reference proteome</keyword>
<reference evidence="3 4" key="1">
    <citation type="submission" date="2018-07" db="EMBL/GenBank/DDBJ databases">
        <title>Streptomyces species from bats.</title>
        <authorList>
            <person name="Dunlap C."/>
        </authorList>
    </citation>
    <scope>NUCLEOTIDE SEQUENCE [LARGE SCALE GENOMIC DNA]</scope>
    <source>
        <strain evidence="3 4">AC230</strain>
    </source>
</reference>
<gene>
    <name evidence="3" type="ORF">DVH02_20525</name>
</gene>
<evidence type="ECO:0000256" key="2">
    <source>
        <dbReference type="SAM" id="SignalP"/>
    </source>
</evidence>
<dbReference type="Pfam" id="PF13365">
    <property type="entry name" value="Trypsin_2"/>
    <property type="match status" value="1"/>
</dbReference>
<evidence type="ECO:0008006" key="5">
    <source>
        <dbReference type="Google" id="ProtNLM"/>
    </source>
</evidence>
<name>A0A370B965_9ACTN</name>
<protein>
    <recommendedName>
        <fullName evidence="5">Serine protease</fullName>
    </recommendedName>
</protein>
<sequence>MRHVGRSALLVSGALFLLLPLSSAHATQQPPPSAAAPPSAAVPPPGATDSYWTADRMRAAKAVRADPERASSAAAPSRPSSGLPLVGTFFWSDAKGAGHFCGGTVVNSPGGNLVMSAGHCFDGKTARPNLAFVPGYDDGKKPYGSFAVKPDGIFIDQRYLTRGRDAAAGLDFNFLQLEPRDGKNVQDAVGGADLLTDAGYEHDPVRLVGYPANQSHPLECTDRTERFDSSSPGIPGSFLRIECDAYSGGSSGGPFLVKRVSGWGIVGVIGGWKTGGDTDDVSYSPYFGADVRALYERAAGGREQVTSRDVLNTAGTWRHAGTLAAEILGRR</sequence>
<feature type="chain" id="PRO_5016571407" description="Serine protease" evidence="2">
    <location>
        <begin position="27"/>
        <end position="331"/>
    </location>
</feature>
<feature type="region of interest" description="Disordered" evidence="1">
    <location>
        <begin position="27"/>
        <end position="51"/>
    </location>
</feature>
<dbReference type="InterPro" id="IPR043504">
    <property type="entry name" value="Peptidase_S1_PA_chymotrypsin"/>
</dbReference>
<dbReference type="SUPFAM" id="SSF50494">
    <property type="entry name" value="Trypsin-like serine proteases"/>
    <property type="match status" value="1"/>
</dbReference>
<dbReference type="GO" id="GO:0006508">
    <property type="term" value="P:proteolysis"/>
    <property type="evidence" value="ECO:0007669"/>
    <property type="project" value="InterPro"/>
</dbReference>
<dbReference type="AlphaFoldDB" id="A0A370B965"/>
<feature type="compositionally biased region" description="Pro residues" evidence="1">
    <location>
        <begin position="29"/>
        <end position="46"/>
    </location>
</feature>
<evidence type="ECO:0000313" key="4">
    <source>
        <dbReference type="Proteomes" id="UP000253741"/>
    </source>
</evidence>
<dbReference type="PROSITE" id="PS00134">
    <property type="entry name" value="TRYPSIN_HIS"/>
    <property type="match status" value="1"/>
</dbReference>
<keyword evidence="2" id="KW-0732">Signal</keyword>
<evidence type="ECO:0000256" key="1">
    <source>
        <dbReference type="SAM" id="MobiDB-lite"/>
    </source>
</evidence>
<dbReference type="Gene3D" id="2.40.10.10">
    <property type="entry name" value="Trypsin-like serine proteases"/>
    <property type="match status" value="2"/>
</dbReference>
<dbReference type="EMBL" id="QQNA01000162">
    <property type="protein sequence ID" value="RDG36353.1"/>
    <property type="molecule type" value="Genomic_DNA"/>
</dbReference>
<proteinExistence type="predicted"/>
<dbReference type="GO" id="GO:0004252">
    <property type="term" value="F:serine-type endopeptidase activity"/>
    <property type="evidence" value="ECO:0007669"/>
    <property type="project" value="InterPro"/>
</dbReference>
<evidence type="ECO:0000313" key="3">
    <source>
        <dbReference type="EMBL" id="RDG36353.1"/>
    </source>
</evidence>
<organism evidence="3 4">
    <name type="scientific">Streptomyces corynorhini</name>
    <dbReference type="NCBI Taxonomy" id="2282652"/>
    <lineage>
        <taxon>Bacteria</taxon>
        <taxon>Bacillati</taxon>
        <taxon>Actinomycetota</taxon>
        <taxon>Actinomycetes</taxon>
        <taxon>Kitasatosporales</taxon>
        <taxon>Streptomycetaceae</taxon>
        <taxon>Streptomyces</taxon>
    </lineage>
</organism>
<dbReference type="InterPro" id="IPR009003">
    <property type="entry name" value="Peptidase_S1_PA"/>
</dbReference>
<dbReference type="OrthoDB" id="3507155at2"/>
<feature type="signal peptide" evidence="2">
    <location>
        <begin position="1"/>
        <end position="26"/>
    </location>
</feature>
<dbReference type="RefSeq" id="WP_114625296.1">
    <property type="nucleotide sequence ID" value="NZ_QQNA01000162.1"/>
</dbReference>
<accession>A0A370B965</accession>
<comment type="caution">
    <text evidence="3">The sequence shown here is derived from an EMBL/GenBank/DDBJ whole genome shotgun (WGS) entry which is preliminary data.</text>
</comment>